<accession>A0A8R7UN53</accession>
<proteinExistence type="predicted"/>
<reference evidence="1" key="3">
    <citation type="submission" date="2022-06" db="UniProtKB">
        <authorList>
            <consortium name="EnsemblPlants"/>
        </authorList>
    </citation>
    <scope>IDENTIFICATION</scope>
</reference>
<protein>
    <submittedName>
        <fullName evidence="1">Uncharacterized protein</fullName>
    </submittedName>
</protein>
<reference evidence="2" key="1">
    <citation type="journal article" date="2013" name="Nature">
        <title>Draft genome of the wheat A-genome progenitor Triticum urartu.</title>
        <authorList>
            <person name="Ling H.Q."/>
            <person name="Zhao S."/>
            <person name="Liu D."/>
            <person name="Wang J."/>
            <person name="Sun H."/>
            <person name="Zhang C."/>
            <person name="Fan H."/>
            <person name="Li D."/>
            <person name="Dong L."/>
            <person name="Tao Y."/>
            <person name="Gao C."/>
            <person name="Wu H."/>
            <person name="Li Y."/>
            <person name="Cui Y."/>
            <person name="Guo X."/>
            <person name="Zheng S."/>
            <person name="Wang B."/>
            <person name="Yu K."/>
            <person name="Liang Q."/>
            <person name="Yang W."/>
            <person name="Lou X."/>
            <person name="Chen J."/>
            <person name="Feng M."/>
            <person name="Jian J."/>
            <person name="Zhang X."/>
            <person name="Luo G."/>
            <person name="Jiang Y."/>
            <person name="Liu J."/>
            <person name="Wang Z."/>
            <person name="Sha Y."/>
            <person name="Zhang B."/>
            <person name="Wu H."/>
            <person name="Tang D."/>
            <person name="Shen Q."/>
            <person name="Xue P."/>
            <person name="Zou S."/>
            <person name="Wang X."/>
            <person name="Liu X."/>
            <person name="Wang F."/>
            <person name="Yang Y."/>
            <person name="An X."/>
            <person name="Dong Z."/>
            <person name="Zhang K."/>
            <person name="Zhang X."/>
            <person name="Luo M.C."/>
            <person name="Dvorak J."/>
            <person name="Tong Y."/>
            <person name="Wang J."/>
            <person name="Yang H."/>
            <person name="Li Z."/>
            <person name="Wang D."/>
            <person name="Zhang A."/>
            <person name="Wang J."/>
        </authorList>
    </citation>
    <scope>NUCLEOTIDE SEQUENCE</scope>
    <source>
        <strain evidence="2">cv. G1812</strain>
    </source>
</reference>
<keyword evidence="2" id="KW-1185">Reference proteome</keyword>
<dbReference type="Proteomes" id="UP000015106">
    <property type="component" value="Chromosome 5"/>
</dbReference>
<sequence>MDSHLNWVLHNSFHSRRLPYGWPFCHTTHAATGGQRGEW</sequence>
<evidence type="ECO:0000313" key="2">
    <source>
        <dbReference type="Proteomes" id="UP000015106"/>
    </source>
</evidence>
<name>A0A8R7UN53_TRIUA</name>
<organism evidence="1 2">
    <name type="scientific">Triticum urartu</name>
    <name type="common">Red wild einkorn</name>
    <name type="synonym">Crithodium urartu</name>
    <dbReference type="NCBI Taxonomy" id="4572"/>
    <lineage>
        <taxon>Eukaryota</taxon>
        <taxon>Viridiplantae</taxon>
        <taxon>Streptophyta</taxon>
        <taxon>Embryophyta</taxon>
        <taxon>Tracheophyta</taxon>
        <taxon>Spermatophyta</taxon>
        <taxon>Magnoliopsida</taxon>
        <taxon>Liliopsida</taxon>
        <taxon>Poales</taxon>
        <taxon>Poaceae</taxon>
        <taxon>BOP clade</taxon>
        <taxon>Pooideae</taxon>
        <taxon>Triticodae</taxon>
        <taxon>Triticeae</taxon>
        <taxon>Triticinae</taxon>
        <taxon>Triticum</taxon>
    </lineage>
</organism>
<reference evidence="1" key="2">
    <citation type="submission" date="2018-03" db="EMBL/GenBank/DDBJ databases">
        <title>The Triticum urartu genome reveals the dynamic nature of wheat genome evolution.</title>
        <authorList>
            <person name="Ling H."/>
            <person name="Ma B."/>
            <person name="Shi X."/>
            <person name="Liu H."/>
            <person name="Dong L."/>
            <person name="Sun H."/>
            <person name="Cao Y."/>
            <person name="Gao Q."/>
            <person name="Zheng S."/>
            <person name="Li Y."/>
            <person name="Yu Y."/>
            <person name="Du H."/>
            <person name="Qi M."/>
            <person name="Li Y."/>
            <person name="Yu H."/>
            <person name="Cui Y."/>
            <person name="Wang N."/>
            <person name="Chen C."/>
            <person name="Wu H."/>
            <person name="Zhao Y."/>
            <person name="Zhang J."/>
            <person name="Li Y."/>
            <person name="Zhou W."/>
            <person name="Zhang B."/>
            <person name="Hu W."/>
            <person name="Eijk M."/>
            <person name="Tang J."/>
            <person name="Witsenboer H."/>
            <person name="Zhao S."/>
            <person name="Li Z."/>
            <person name="Zhang A."/>
            <person name="Wang D."/>
            <person name="Liang C."/>
        </authorList>
    </citation>
    <scope>NUCLEOTIDE SEQUENCE [LARGE SCALE GENOMIC DNA]</scope>
    <source>
        <strain evidence="1">cv. G1812</strain>
    </source>
</reference>
<evidence type="ECO:0000313" key="1">
    <source>
        <dbReference type="EnsemblPlants" id="TuG1812G0500004721.01.T01"/>
    </source>
</evidence>
<dbReference type="EnsemblPlants" id="TuG1812G0500004721.01.T01">
    <property type="protein sequence ID" value="TuG1812G0500004721.01.T01"/>
    <property type="gene ID" value="TuG1812G0500004721.01"/>
</dbReference>
<dbReference type="Gramene" id="TuG1812G0500004721.01.T01">
    <property type="protein sequence ID" value="TuG1812G0500004721.01.T01"/>
    <property type="gene ID" value="TuG1812G0500004721.01"/>
</dbReference>
<dbReference type="AlphaFoldDB" id="A0A8R7UN53"/>